<dbReference type="Pfam" id="PF01814">
    <property type="entry name" value="Hemerythrin"/>
    <property type="match status" value="1"/>
</dbReference>
<keyword evidence="3" id="KW-0479">Metal-binding</keyword>
<reference evidence="6 7" key="1">
    <citation type="submission" date="2020-08" db="EMBL/GenBank/DDBJ databases">
        <title>Genomic Encyclopedia of Type Strains, Phase IV (KMG-IV): sequencing the most valuable type-strain genomes for metagenomic binning, comparative biology and taxonomic classification.</title>
        <authorList>
            <person name="Goeker M."/>
        </authorList>
    </citation>
    <scope>NUCLEOTIDE SEQUENCE [LARGE SCALE GENOMIC DNA]</scope>
    <source>
        <strain evidence="6 7">DSM 24448</strain>
    </source>
</reference>
<evidence type="ECO:0000313" key="6">
    <source>
        <dbReference type="EMBL" id="MBB5659437.1"/>
    </source>
</evidence>
<feature type="domain" description="Hemerythrin-like" evidence="5">
    <location>
        <begin position="73"/>
        <end position="212"/>
    </location>
</feature>
<evidence type="ECO:0000256" key="4">
    <source>
        <dbReference type="ARBA" id="ARBA00023004"/>
    </source>
</evidence>
<dbReference type="AlphaFoldDB" id="A0A7W9E5K0"/>
<dbReference type="InterPro" id="IPR019903">
    <property type="entry name" value="RIC_family"/>
</dbReference>
<name>A0A7W9E5K0_9CAUL</name>
<dbReference type="InterPro" id="IPR012312">
    <property type="entry name" value="Hemerythrin-like"/>
</dbReference>
<dbReference type="GO" id="GO:0046872">
    <property type="term" value="F:metal ion binding"/>
    <property type="evidence" value="ECO:0007669"/>
    <property type="project" value="UniProtKB-KW"/>
</dbReference>
<accession>A0A7W9E5K0</accession>
<comment type="caution">
    <text evidence="6">The sequence shown here is derived from an EMBL/GenBank/DDBJ whole genome shotgun (WGS) entry which is preliminary data.</text>
</comment>
<dbReference type="NCBIfam" id="TIGR03652">
    <property type="entry name" value="FeS_repair_RIC"/>
    <property type="match status" value="1"/>
</dbReference>
<evidence type="ECO:0000256" key="3">
    <source>
        <dbReference type="ARBA" id="ARBA00022723"/>
    </source>
</evidence>
<sequence>MSLEHLSVGEIAVILPGATTVFRRHKIDFCCKGDVLLAKEAESRGLDLSALEAELHALEAPGDHAPAETADLIAHIVERYHKVHRREFPEVIALARRVESVHRDRADCPHGLANLLSDMFDDLEDHQHKEEAVLFPAMLNGIGPALCGPISRMMQDHDDLGALLAFMAELTDDFVVPDGACATWRALYAGCSKLDMDLREHVHLENNILFQRFL</sequence>
<dbReference type="GO" id="GO:0005737">
    <property type="term" value="C:cytoplasm"/>
    <property type="evidence" value="ECO:0007669"/>
    <property type="project" value="UniProtKB-SubCell"/>
</dbReference>
<dbReference type="Pfam" id="PF04405">
    <property type="entry name" value="ScdA_N"/>
    <property type="match status" value="1"/>
</dbReference>
<keyword evidence="2" id="KW-0963">Cytoplasm</keyword>
<evidence type="ECO:0000313" key="7">
    <source>
        <dbReference type="Proteomes" id="UP000548978"/>
    </source>
</evidence>
<dbReference type="PANTHER" id="PTHR36438">
    <property type="entry name" value="IRON-SULFUR CLUSTER REPAIR PROTEIN YTFE"/>
    <property type="match status" value="1"/>
</dbReference>
<keyword evidence="4" id="KW-0408">Iron</keyword>
<dbReference type="Proteomes" id="UP000548978">
    <property type="component" value="Unassembled WGS sequence"/>
</dbReference>
<evidence type="ECO:0000256" key="2">
    <source>
        <dbReference type="ARBA" id="ARBA00022490"/>
    </source>
</evidence>
<dbReference type="PANTHER" id="PTHR36438:SF1">
    <property type="entry name" value="IRON-SULFUR CLUSTER REPAIR PROTEIN YTFE"/>
    <property type="match status" value="1"/>
</dbReference>
<gene>
    <name evidence="6" type="ORF">FHS65_000155</name>
</gene>
<comment type="subcellular location">
    <subcellularLocation>
        <location evidence="1">Cytoplasm</location>
    </subcellularLocation>
</comment>
<keyword evidence="7" id="KW-1185">Reference proteome</keyword>
<organism evidence="6 7">
    <name type="scientific">Brevundimonas halotolerans</name>
    <dbReference type="NCBI Taxonomy" id="69670"/>
    <lineage>
        <taxon>Bacteria</taxon>
        <taxon>Pseudomonadati</taxon>
        <taxon>Pseudomonadota</taxon>
        <taxon>Alphaproteobacteria</taxon>
        <taxon>Caulobacterales</taxon>
        <taxon>Caulobacteraceae</taxon>
        <taxon>Brevundimonas</taxon>
    </lineage>
</organism>
<dbReference type="RefSeq" id="WP_123286444.1">
    <property type="nucleotide sequence ID" value="NZ_JACIJB010000001.1"/>
</dbReference>
<dbReference type="Gene3D" id="1.20.120.520">
    <property type="entry name" value="nmb1532 protein domain like"/>
    <property type="match status" value="1"/>
</dbReference>
<proteinExistence type="predicted"/>
<protein>
    <submittedName>
        <fullName evidence="6">Regulator of cell morphogenesis and NO signaling</fullName>
    </submittedName>
</protein>
<evidence type="ECO:0000259" key="5">
    <source>
        <dbReference type="Pfam" id="PF01814"/>
    </source>
</evidence>
<dbReference type="OrthoDB" id="9797132at2"/>
<dbReference type="EMBL" id="JACIJB010000001">
    <property type="protein sequence ID" value="MBB5659437.1"/>
    <property type="molecule type" value="Genomic_DNA"/>
</dbReference>
<evidence type="ECO:0000256" key="1">
    <source>
        <dbReference type="ARBA" id="ARBA00004496"/>
    </source>
</evidence>